<dbReference type="GO" id="GO:1990904">
    <property type="term" value="C:ribonucleoprotein complex"/>
    <property type="evidence" value="ECO:0007669"/>
    <property type="project" value="UniProtKB-KW"/>
</dbReference>
<reference evidence="6 7" key="1">
    <citation type="submission" date="2023-03" db="EMBL/GenBank/DDBJ databases">
        <title>Genome insight into feeding habits of ladybird beetles.</title>
        <authorList>
            <person name="Li H.-S."/>
            <person name="Huang Y.-H."/>
            <person name="Pang H."/>
        </authorList>
    </citation>
    <scope>NUCLEOTIDE SEQUENCE [LARGE SCALE GENOMIC DNA]</scope>
    <source>
        <strain evidence="6">SYSU_2023b</strain>
        <tissue evidence="6">Whole body</tissue>
    </source>
</reference>
<accession>A0AAW1VAW9</accession>
<organism evidence="6 7">
    <name type="scientific">Henosepilachna vigintioctopunctata</name>
    <dbReference type="NCBI Taxonomy" id="420089"/>
    <lineage>
        <taxon>Eukaryota</taxon>
        <taxon>Metazoa</taxon>
        <taxon>Ecdysozoa</taxon>
        <taxon>Arthropoda</taxon>
        <taxon>Hexapoda</taxon>
        <taxon>Insecta</taxon>
        <taxon>Pterygota</taxon>
        <taxon>Neoptera</taxon>
        <taxon>Endopterygota</taxon>
        <taxon>Coleoptera</taxon>
        <taxon>Polyphaga</taxon>
        <taxon>Cucujiformia</taxon>
        <taxon>Coccinelloidea</taxon>
        <taxon>Coccinellidae</taxon>
        <taxon>Epilachninae</taxon>
        <taxon>Epilachnini</taxon>
        <taxon>Henosepilachna</taxon>
    </lineage>
</organism>
<dbReference type="SUPFAM" id="SSF46946">
    <property type="entry name" value="S13-like H2TH domain"/>
    <property type="match status" value="1"/>
</dbReference>
<keyword evidence="7" id="KW-1185">Reference proteome</keyword>
<protein>
    <recommendedName>
        <fullName evidence="4">Small ribosomal subunit protein uS13</fullName>
    </recommendedName>
    <alternativeName>
        <fullName evidence="5">40S ribosomal protein S18</fullName>
    </alternativeName>
</protein>
<keyword evidence="3" id="KW-0687">Ribonucleoprotein</keyword>
<dbReference type="AlphaFoldDB" id="A0AAW1VAW9"/>
<dbReference type="InterPro" id="IPR001892">
    <property type="entry name" value="Ribosomal_uS13"/>
</dbReference>
<dbReference type="Proteomes" id="UP001431783">
    <property type="component" value="Unassembled WGS sequence"/>
</dbReference>
<evidence type="ECO:0000313" key="7">
    <source>
        <dbReference type="Proteomes" id="UP001431783"/>
    </source>
</evidence>
<dbReference type="InterPro" id="IPR010979">
    <property type="entry name" value="Ribosomal_uS13-like_H2TH"/>
</dbReference>
<dbReference type="PROSITE" id="PS50159">
    <property type="entry name" value="RIBOSOMAL_S13_2"/>
    <property type="match status" value="1"/>
</dbReference>
<dbReference type="Pfam" id="PF00416">
    <property type="entry name" value="Ribosomal_S13"/>
    <property type="match status" value="1"/>
</dbReference>
<comment type="caution">
    <text evidence="6">The sequence shown here is derived from an EMBL/GenBank/DDBJ whole genome shotgun (WGS) entry which is preliminary data.</text>
</comment>
<evidence type="ECO:0000256" key="4">
    <source>
        <dbReference type="ARBA" id="ARBA00035166"/>
    </source>
</evidence>
<evidence type="ECO:0000313" key="6">
    <source>
        <dbReference type="EMBL" id="KAK9889487.1"/>
    </source>
</evidence>
<dbReference type="Gene3D" id="1.10.8.50">
    <property type="match status" value="1"/>
</dbReference>
<evidence type="ECO:0000256" key="2">
    <source>
        <dbReference type="ARBA" id="ARBA00022980"/>
    </source>
</evidence>
<evidence type="ECO:0000256" key="5">
    <source>
        <dbReference type="ARBA" id="ARBA00035468"/>
    </source>
</evidence>
<dbReference type="GO" id="GO:0003735">
    <property type="term" value="F:structural constituent of ribosome"/>
    <property type="evidence" value="ECO:0007669"/>
    <property type="project" value="InterPro"/>
</dbReference>
<evidence type="ECO:0000256" key="1">
    <source>
        <dbReference type="ARBA" id="ARBA00008080"/>
    </source>
</evidence>
<sequence length="80" mass="9270">MFALTAIKSVGRRYANIVLKRADVDLDKRAEEYSEEEVEKIMSNMATLDNKKYQIGFSIEKRILLMENTVVLHLLPLIQN</sequence>
<dbReference type="GO" id="GO:0006412">
    <property type="term" value="P:translation"/>
    <property type="evidence" value="ECO:0007669"/>
    <property type="project" value="InterPro"/>
</dbReference>
<evidence type="ECO:0000256" key="3">
    <source>
        <dbReference type="ARBA" id="ARBA00023274"/>
    </source>
</evidence>
<dbReference type="EMBL" id="JARQZJ010000122">
    <property type="protein sequence ID" value="KAK9889487.1"/>
    <property type="molecule type" value="Genomic_DNA"/>
</dbReference>
<proteinExistence type="inferred from homology"/>
<keyword evidence="2" id="KW-0689">Ribosomal protein</keyword>
<name>A0AAW1VAW9_9CUCU</name>
<comment type="similarity">
    <text evidence="1">Belongs to the universal ribosomal protein uS13 family.</text>
</comment>
<gene>
    <name evidence="6" type="ORF">WA026_004767</name>
</gene>
<dbReference type="GO" id="GO:0003723">
    <property type="term" value="F:RNA binding"/>
    <property type="evidence" value="ECO:0007669"/>
    <property type="project" value="InterPro"/>
</dbReference>
<dbReference type="GO" id="GO:0005840">
    <property type="term" value="C:ribosome"/>
    <property type="evidence" value="ECO:0007669"/>
    <property type="project" value="UniProtKB-KW"/>
</dbReference>